<gene>
    <name evidence="1" type="ORF">DVR09_15730</name>
</gene>
<geneLocation type="plasmid" evidence="1 2">
    <name>unnamed</name>
</geneLocation>
<keyword evidence="2" id="KW-1185">Reference proteome</keyword>
<name>A0A345YJ01_9SPHN</name>
<organism evidence="1 2">
    <name type="scientific">Erythrobacter aureus</name>
    <dbReference type="NCBI Taxonomy" id="2182384"/>
    <lineage>
        <taxon>Bacteria</taxon>
        <taxon>Pseudomonadati</taxon>
        <taxon>Pseudomonadota</taxon>
        <taxon>Alphaproteobacteria</taxon>
        <taxon>Sphingomonadales</taxon>
        <taxon>Erythrobacteraceae</taxon>
        <taxon>Erythrobacter/Porphyrobacter group</taxon>
        <taxon>Erythrobacter</taxon>
    </lineage>
</organism>
<sequence>MRVRFAFDEQVLSHAPHAFVPQLYEQPEYTACVSEDEGRVAASQLASLTVEPSLRRQVTDRVRTAPDEHVELHPLQPPVTQLYEQLP</sequence>
<dbReference type="Proteomes" id="UP000254508">
    <property type="component" value="Plasmid unnamed"/>
</dbReference>
<evidence type="ECO:0000313" key="1">
    <source>
        <dbReference type="EMBL" id="AXK43903.1"/>
    </source>
</evidence>
<dbReference type="KEGG" id="err:DVR09_15730"/>
<protein>
    <submittedName>
        <fullName evidence="1">Uncharacterized protein</fullName>
    </submittedName>
</protein>
<dbReference type="EMBL" id="CP031358">
    <property type="protein sequence ID" value="AXK43903.1"/>
    <property type="molecule type" value="Genomic_DNA"/>
</dbReference>
<evidence type="ECO:0000313" key="2">
    <source>
        <dbReference type="Proteomes" id="UP000254508"/>
    </source>
</evidence>
<reference evidence="1 2" key="1">
    <citation type="submission" date="2018-07" db="EMBL/GenBank/DDBJ databases">
        <title>Genome sequence of Erythrobacter strain YH-07, an antagonistic bacterium isolated from Yellow Sea.</title>
        <authorList>
            <person name="Tang T."/>
            <person name="Liu Q."/>
            <person name="Sun X."/>
        </authorList>
    </citation>
    <scope>NUCLEOTIDE SEQUENCE [LARGE SCALE GENOMIC DNA]</scope>
    <source>
        <strain evidence="1 2">YH-07</strain>
        <plasmid evidence="1 2">unnamed</plasmid>
    </source>
</reference>
<dbReference type="AlphaFoldDB" id="A0A345YJ01"/>
<dbReference type="RefSeq" id="WP_115418216.1">
    <property type="nucleotide sequence ID" value="NZ_CP031358.1"/>
</dbReference>
<proteinExistence type="predicted"/>
<accession>A0A345YJ01</accession>
<keyword evidence="1" id="KW-0614">Plasmid</keyword>